<dbReference type="Proteomes" id="UP001501455">
    <property type="component" value="Unassembled WGS sequence"/>
</dbReference>
<comment type="caution">
    <text evidence="3">The sequence shown here is derived from an EMBL/GenBank/DDBJ whole genome shotgun (WGS) entry which is preliminary data.</text>
</comment>
<accession>A0ABP6U084</accession>
<evidence type="ECO:0000256" key="2">
    <source>
        <dbReference type="SAM" id="SignalP"/>
    </source>
</evidence>
<evidence type="ECO:0000313" key="4">
    <source>
        <dbReference type="Proteomes" id="UP001501455"/>
    </source>
</evidence>
<keyword evidence="4" id="KW-1185">Reference proteome</keyword>
<feature type="region of interest" description="Disordered" evidence="1">
    <location>
        <begin position="176"/>
        <end position="199"/>
    </location>
</feature>
<reference evidence="4" key="1">
    <citation type="journal article" date="2019" name="Int. J. Syst. Evol. Microbiol.">
        <title>The Global Catalogue of Microorganisms (GCM) 10K type strain sequencing project: providing services to taxonomists for standard genome sequencing and annotation.</title>
        <authorList>
            <consortium name="The Broad Institute Genomics Platform"/>
            <consortium name="The Broad Institute Genome Sequencing Center for Infectious Disease"/>
            <person name="Wu L."/>
            <person name="Ma J."/>
        </authorList>
    </citation>
    <scope>NUCLEOTIDE SEQUENCE [LARGE SCALE GENOMIC DNA]</scope>
    <source>
        <strain evidence="4">JCM 4816</strain>
    </source>
</reference>
<protein>
    <submittedName>
        <fullName evidence="3">Uncharacterized protein</fullName>
    </submittedName>
</protein>
<evidence type="ECO:0000256" key="1">
    <source>
        <dbReference type="SAM" id="MobiDB-lite"/>
    </source>
</evidence>
<feature type="chain" id="PRO_5046180659" evidence="2">
    <location>
        <begin position="47"/>
        <end position="234"/>
    </location>
</feature>
<proteinExistence type="predicted"/>
<organism evidence="3 4">
    <name type="scientific">Streptomyces prasinosporus</name>
    <dbReference type="NCBI Taxonomy" id="68256"/>
    <lineage>
        <taxon>Bacteria</taxon>
        <taxon>Bacillati</taxon>
        <taxon>Actinomycetota</taxon>
        <taxon>Actinomycetes</taxon>
        <taxon>Kitasatosporales</taxon>
        <taxon>Streptomycetaceae</taxon>
        <taxon>Streptomyces</taxon>
        <taxon>Streptomyces albogriseolus group</taxon>
    </lineage>
</organism>
<keyword evidence="2" id="KW-0732">Signal</keyword>
<sequence>MYEEVGSAYCLASSARRSASAFFLASSSAFSFAAAALASASFSALAAASAASFSAAATASAAALLSAWSCCCSTCAMIRARSASPASAAPCSVSSAVMPMLLSGVAEPWGVSSSEMREPTLGRSGMEMETGGLPVWALAMPPAPTAAMTPTPRTVELRASPPPRCLLTRCRPRTGRTDSAVGFHSSKGPSSLRTPPWPKVSPSRWLGMKGASGAGRLDATWARSFPSFTAYRVS</sequence>
<gene>
    <name evidence="3" type="ORF">GCM10019016_072020</name>
</gene>
<evidence type="ECO:0000313" key="3">
    <source>
        <dbReference type="EMBL" id="GAA3500097.1"/>
    </source>
</evidence>
<dbReference type="EMBL" id="BAAAXF010000052">
    <property type="protein sequence ID" value="GAA3500097.1"/>
    <property type="molecule type" value="Genomic_DNA"/>
</dbReference>
<feature type="signal peptide" evidence="2">
    <location>
        <begin position="1"/>
        <end position="46"/>
    </location>
</feature>
<name>A0ABP6U084_9ACTN</name>